<comment type="caution">
    <text evidence="1">The sequence shown here is derived from an EMBL/GenBank/DDBJ whole genome shotgun (WGS) entry which is preliminary data.</text>
</comment>
<evidence type="ECO:0000313" key="2">
    <source>
        <dbReference type="Proteomes" id="UP001165082"/>
    </source>
</evidence>
<organism evidence="1 2">
    <name type="scientific">Triparma retinervis</name>
    <dbReference type="NCBI Taxonomy" id="2557542"/>
    <lineage>
        <taxon>Eukaryota</taxon>
        <taxon>Sar</taxon>
        <taxon>Stramenopiles</taxon>
        <taxon>Ochrophyta</taxon>
        <taxon>Bolidophyceae</taxon>
        <taxon>Parmales</taxon>
        <taxon>Triparmaceae</taxon>
        <taxon>Triparma</taxon>
    </lineage>
</organism>
<reference evidence="1" key="1">
    <citation type="submission" date="2022-07" db="EMBL/GenBank/DDBJ databases">
        <title>Genome analysis of Parmales, a sister group of diatoms, reveals the evolutionary specialization of diatoms from phago-mixotrophs to photoautotrophs.</title>
        <authorList>
            <person name="Ban H."/>
            <person name="Sato S."/>
            <person name="Yoshikawa S."/>
            <person name="Kazumasa Y."/>
            <person name="Nakamura Y."/>
            <person name="Ichinomiya M."/>
            <person name="Saitoh K."/>
            <person name="Sato N."/>
            <person name="Blanc-Mathieu R."/>
            <person name="Endo H."/>
            <person name="Kuwata A."/>
            <person name="Ogata H."/>
        </authorList>
    </citation>
    <scope>NUCLEOTIDE SEQUENCE</scope>
</reference>
<evidence type="ECO:0008006" key="3">
    <source>
        <dbReference type="Google" id="ProtNLM"/>
    </source>
</evidence>
<dbReference type="EMBL" id="BRXZ01001507">
    <property type="protein sequence ID" value="GMH72890.1"/>
    <property type="molecule type" value="Genomic_DNA"/>
</dbReference>
<name>A0A9W7ECD0_9STRA</name>
<dbReference type="Proteomes" id="UP001165082">
    <property type="component" value="Unassembled WGS sequence"/>
</dbReference>
<feature type="non-terminal residue" evidence="1">
    <location>
        <position position="1"/>
    </location>
</feature>
<proteinExistence type="predicted"/>
<protein>
    <recommendedName>
        <fullName evidence="3">Galactose oxidase</fullName>
    </recommendedName>
</protein>
<dbReference type="SUPFAM" id="SSF117281">
    <property type="entry name" value="Kelch motif"/>
    <property type="match status" value="1"/>
</dbReference>
<dbReference type="InterPro" id="IPR015915">
    <property type="entry name" value="Kelch-typ_b-propeller"/>
</dbReference>
<evidence type="ECO:0000313" key="1">
    <source>
        <dbReference type="EMBL" id="GMH72890.1"/>
    </source>
</evidence>
<gene>
    <name evidence="1" type="ORF">TrRE_jg9912</name>
</gene>
<accession>A0A9W7ECD0</accession>
<dbReference type="AlphaFoldDB" id="A0A9W7ECD0"/>
<keyword evidence="2" id="KW-1185">Reference proteome</keyword>
<sequence length="200" mass="21583">WTCVRRNESLRSGLFSSASGSSSMWCARYGSWFATNAAKSVIVLGGGASLSGSCYSDAYISHDWGSTWVRLTKKMWKKGVVHAQAVLCGRILFVVGGTPSPTSHDGTMFKSDPSSSLNQYFSATIPDGGAKKGTTSFNRVVGDEWGRYEGVALNLSDEEVIFINGLSRGEEEIEESKCGGGNYDDEDDDDVRIVAVYTIS</sequence>
<dbReference type="OrthoDB" id="10251809at2759"/>